<feature type="transmembrane region" description="Helical" evidence="4">
    <location>
        <begin position="241"/>
        <end position="261"/>
    </location>
</feature>
<feature type="transmembrane region" description="Helical" evidence="4">
    <location>
        <begin position="160"/>
        <end position="178"/>
    </location>
</feature>
<protein>
    <submittedName>
        <fullName evidence="6">MFS transporter</fullName>
    </submittedName>
</protein>
<feature type="transmembrane region" description="Helical" evidence="4">
    <location>
        <begin position="32"/>
        <end position="53"/>
    </location>
</feature>
<dbReference type="EMBL" id="CP119313">
    <property type="protein sequence ID" value="WEK21627.1"/>
    <property type="molecule type" value="Genomic_DNA"/>
</dbReference>
<evidence type="ECO:0000313" key="7">
    <source>
        <dbReference type="Proteomes" id="UP001214530"/>
    </source>
</evidence>
<dbReference type="GO" id="GO:0022857">
    <property type="term" value="F:transmembrane transporter activity"/>
    <property type="evidence" value="ECO:0007669"/>
    <property type="project" value="InterPro"/>
</dbReference>
<sequence>MNNSEVLLEPKQQEQKNVEQKINPYTVNDKPLLTRSTLWLMTITTGVVVGNNYYNQPLLGLMAKDFRVTESQISIIAMLTQIGFALGLLFIVPLGDMMRRKKLILGIFFLMTISLLAMTIAPNLGFLCVASFLVGFTSVVPQMFVPMAAEMATPEKRNSAIGMVMSGLLLGILLSRVVAGFVGEIWGWKMIYYIAAVAMITLAALISVKLPDIHPSFKGNYSKLMKSLIHLTKTQPVLRLAAFRGALGFAGFSAFWIALVFHLEGAPFHAGSSVAGLFGLVGAVGAIAAAFVGKIATRIPAYNIVLTAILLLLISWIIFYFGGYTYLGLVVGVILLDLGLQSMHIMNQSSFFALNLGANNRLNTVYMFSYFVGGSLGTFLASQAWKYYQWNGVIGVGVICTLLVLAAHIAYEKK</sequence>
<dbReference type="AlphaFoldDB" id="A0AAJ5WFH9"/>
<dbReference type="SUPFAM" id="SSF103473">
    <property type="entry name" value="MFS general substrate transporter"/>
    <property type="match status" value="1"/>
</dbReference>
<evidence type="ECO:0000259" key="5">
    <source>
        <dbReference type="PROSITE" id="PS50850"/>
    </source>
</evidence>
<organism evidence="6 7">
    <name type="scientific">Candidatus Pedobacter colombiensis</name>
    <dbReference type="NCBI Taxonomy" id="3121371"/>
    <lineage>
        <taxon>Bacteria</taxon>
        <taxon>Pseudomonadati</taxon>
        <taxon>Bacteroidota</taxon>
        <taxon>Sphingobacteriia</taxon>
        <taxon>Sphingobacteriales</taxon>
        <taxon>Sphingobacteriaceae</taxon>
        <taxon>Pedobacter</taxon>
    </lineage>
</organism>
<dbReference type="Proteomes" id="UP001214530">
    <property type="component" value="Chromosome"/>
</dbReference>
<feature type="transmembrane region" description="Helical" evidence="4">
    <location>
        <begin position="388"/>
        <end position="411"/>
    </location>
</feature>
<dbReference type="PANTHER" id="PTHR42910:SF1">
    <property type="entry name" value="MAJOR FACILITATOR SUPERFAMILY (MFS) PROFILE DOMAIN-CONTAINING PROTEIN"/>
    <property type="match status" value="1"/>
</dbReference>
<dbReference type="InterPro" id="IPR011701">
    <property type="entry name" value="MFS"/>
</dbReference>
<keyword evidence="1 4" id="KW-0812">Transmembrane</keyword>
<accession>A0AAJ5WFH9</accession>
<feature type="transmembrane region" description="Helical" evidence="4">
    <location>
        <begin position="103"/>
        <end position="121"/>
    </location>
</feature>
<feature type="transmembrane region" description="Helical" evidence="4">
    <location>
        <begin position="190"/>
        <end position="208"/>
    </location>
</feature>
<dbReference type="PROSITE" id="PS50850">
    <property type="entry name" value="MFS"/>
    <property type="match status" value="1"/>
</dbReference>
<dbReference type="CDD" id="cd17324">
    <property type="entry name" value="MFS_NepI_like"/>
    <property type="match status" value="1"/>
</dbReference>
<evidence type="ECO:0000256" key="3">
    <source>
        <dbReference type="ARBA" id="ARBA00023136"/>
    </source>
</evidence>
<evidence type="ECO:0000256" key="4">
    <source>
        <dbReference type="SAM" id="Phobius"/>
    </source>
</evidence>
<dbReference type="InterPro" id="IPR020846">
    <property type="entry name" value="MFS_dom"/>
</dbReference>
<evidence type="ECO:0000256" key="2">
    <source>
        <dbReference type="ARBA" id="ARBA00022989"/>
    </source>
</evidence>
<feature type="transmembrane region" description="Helical" evidence="4">
    <location>
        <begin position="364"/>
        <end position="382"/>
    </location>
</feature>
<gene>
    <name evidence="6" type="ORF">P0Y49_10815</name>
</gene>
<name>A0AAJ5WFH9_9SPHI</name>
<feature type="transmembrane region" description="Helical" evidence="4">
    <location>
        <begin position="127"/>
        <end position="148"/>
    </location>
</feature>
<feature type="domain" description="Major facilitator superfamily (MFS) profile" evidence="5">
    <location>
        <begin position="30"/>
        <end position="414"/>
    </location>
</feature>
<feature type="transmembrane region" description="Helical" evidence="4">
    <location>
        <begin position="73"/>
        <end position="91"/>
    </location>
</feature>
<feature type="transmembrane region" description="Helical" evidence="4">
    <location>
        <begin position="299"/>
        <end position="318"/>
    </location>
</feature>
<feature type="transmembrane region" description="Helical" evidence="4">
    <location>
        <begin position="273"/>
        <end position="292"/>
    </location>
</feature>
<keyword evidence="3 4" id="KW-0472">Membrane</keyword>
<proteinExistence type="predicted"/>
<evidence type="ECO:0000256" key="1">
    <source>
        <dbReference type="ARBA" id="ARBA00022692"/>
    </source>
</evidence>
<dbReference type="Pfam" id="PF07690">
    <property type="entry name" value="MFS_1"/>
    <property type="match status" value="1"/>
</dbReference>
<dbReference type="InterPro" id="IPR036259">
    <property type="entry name" value="MFS_trans_sf"/>
</dbReference>
<evidence type="ECO:0000313" key="6">
    <source>
        <dbReference type="EMBL" id="WEK21627.1"/>
    </source>
</evidence>
<dbReference type="Gene3D" id="1.20.1250.20">
    <property type="entry name" value="MFS general substrate transporter like domains"/>
    <property type="match status" value="1"/>
</dbReference>
<keyword evidence="2 4" id="KW-1133">Transmembrane helix</keyword>
<feature type="transmembrane region" description="Helical" evidence="4">
    <location>
        <begin position="324"/>
        <end position="343"/>
    </location>
</feature>
<reference evidence="6" key="1">
    <citation type="submission" date="2023-03" db="EMBL/GenBank/DDBJ databases">
        <title>Andean soil-derived lignocellulolytic bacterial consortium as a source of novel taxa and putative plastic-active enzymes.</title>
        <authorList>
            <person name="Diaz-Garcia L."/>
            <person name="Chuvochina M."/>
            <person name="Feuerriegel G."/>
            <person name="Bunk B."/>
            <person name="Sproer C."/>
            <person name="Streit W.R."/>
            <person name="Rodriguez L.M."/>
            <person name="Overmann J."/>
            <person name="Jimenez D.J."/>
        </authorList>
    </citation>
    <scope>NUCLEOTIDE SEQUENCE</scope>
    <source>
        <strain evidence="6">MAG 3858</strain>
    </source>
</reference>
<dbReference type="PANTHER" id="PTHR42910">
    <property type="entry name" value="TRANSPORTER SCO4007-RELATED"/>
    <property type="match status" value="1"/>
</dbReference>